<dbReference type="InterPro" id="IPR038144">
    <property type="entry name" value="IPI"/>
</dbReference>
<dbReference type="Pfam" id="PF12690">
    <property type="entry name" value="BsuPI"/>
    <property type="match status" value="1"/>
</dbReference>
<organism evidence="2 3">
    <name type="scientific">Bacillus changyiensis</name>
    <dbReference type="NCBI Taxonomy" id="3004103"/>
    <lineage>
        <taxon>Bacteria</taxon>
        <taxon>Bacillati</taxon>
        <taxon>Bacillota</taxon>
        <taxon>Bacilli</taxon>
        <taxon>Bacillales</taxon>
        <taxon>Bacillaceae</taxon>
        <taxon>Bacillus</taxon>
    </lineage>
</organism>
<proteinExistence type="predicted"/>
<evidence type="ECO:0000259" key="1">
    <source>
        <dbReference type="Pfam" id="PF12690"/>
    </source>
</evidence>
<dbReference type="EMBL" id="JAQKAB010000003">
    <property type="protein sequence ID" value="MDA7026063.1"/>
    <property type="molecule type" value="Genomic_DNA"/>
</dbReference>
<keyword evidence="3" id="KW-1185">Reference proteome</keyword>
<dbReference type="Proteomes" id="UP001211894">
    <property type="component" value="Unassembled WGS sequence"/>
</dbReference>
<feature type="domain" description="Intracellular proteinase inhibitor BsuPI" evidence="1">
    <location>
        <begin position="37"/>
        <end position="133"/>
    </location>
</feature>
<comment type="caution">
    <text evidence="2">The sequence shown here is derived from an EMBL/GenBank/DDBJ whole genome shotgun (WGS) entry which is preliminary data.</text>
</comment>
<protein>
    <recommendedName>
        <fullName evidence="1">Intracellular proteinase inhibitor BsuPI domain-containing protein</fullName>
    </recommendedName>
</protein>
<evidence type="ECO:0000313" key="3">
    <source>
        <dbReference type="Proteomes" id="UP001211894"/>
    </source>
</evidence>
<gene>
    <name evidence="2" type="ORF">PJ311_05470</name>
</gene>
<sequence>MRIIALIMLLFVGGCNQIGENHPDKEVTGEMSKGVVLSVEPVQKQGKVEFNMSVKNNTDKTVEFHFNSGQKFELTVVDEKGNEVYRYSEGKVFTQVLETMKLKPGESYDFKDVWTSVPGPGKYSVNVTFLGRAELSTLQERKTFTVK</sequence>
<dbReference type="RefSeq" id="WP_271339921.1">
    <property type="nucleotide sequence ID" value="NZ_JAQKAB010000003.1"/>
</dbReference>
<evidence type="ECO:0000313" key="2">
    <source>
        <dbReference type="EMBL" id="MDA7026063.1"/>
    </source>
</evidence>
<dbReference type="Gene3D" id="2.60.40.2360">
    <property type="entry name" value="Intracellular proteinase inhibitor BsuPI"/>
    <property type="match status" value="1"/>
</dbReference>
<reference evidence="2 3" key="1">
    <citation type="submission" date="2023-01" db="EMBL/GenBank/DDBJ databases">
        <title>Bacillus changyiensis sp. nov., isolated from a coastal deposit.</title>
        <authorList>
            <person name="Xiao G."/>
            <person name="Lai Q."/>
            <person name="Hu Z."/>
            <person name="Shao Z."/>
        </authorList>
    </citation>
    <scope>NUCLEOTIDE SEQUENCE [LARGE SCALE GENOMIC DNA]</scope>
    <source>
        <strain evidence="2 3">CLL-7-23</strain>
    </source>
</reference>
<name>A0ABT4X1L6_9BACI</name>
<dbReference type="InterPro" id="IPR020481">
    <property type="entry name" value="Intracell_prot_inh_BsuPI"/>
</dbReference>
<dbReference type="PROSITE" id="PS51257">
    <property type="entry name" value="PROKAR_LIPOPROTEIN"/>
    <property type="match status" value="1"/>
</dbReference>
<accession>A0ABT4X1L6</accession>